<accession>A0A6A6SUK3</accession>
<organism evidence="2 3">
    <name type="scientific">Lophiostoma macrostomum CBS 122681</name>
    <dbReference type="NCBI Taxonomy" id="1314788"/>
    <lineage>
        <taxon>Eukaryota</taxon>
        <taxon>Fungi</taxon>
        <taxon>Dikarya</taxon>
        <taxon>Ascomycota</taxon>
        <taxon>Pezizomycotina</taxon>
        <taxon>Dothideomycetes</taxon>
        <taxon>Pleosporomycetidae</taxon>
        <taxon>Pleosporales</taxon>
        <taxon>Lophiostomataceae</taxon>
        <taxon>Lophiostoma</taxon>
    </lineage>
</organism>
<evidence type="ECO:0000313" key="2">
    <source>
        <dbReference type="EMBL" id="KAF2650263.1"/>
    </source>
</evidence>
<evidence type="ECO:0000256" key="1">
    <source>
        <dbReference type="SAM" id="Phobius"/>
    </source>
</evidence>
<keyword evidence="1" id="KW-0472">Membrane</keyword>
<dbReference type="Proteomes" id="UP000799324">
    <property type="component" value="Unassembled WGS sequence"/>
</dbReference>
<evidence type="ECO:0000313" key="3">
    <source>
        <dbReference type="Proteomes" id="UP000799324"/>
    </source>
</evidence>
<dbReference type="EMBL" id="MU004461">
    <property type="protein sequence ID" value="KAF2650263.1"/>
    <property type="molecule type" value="Genomic_DNA"/>
</dbReference>
<proteinExistence type="predicted"/>
<name>A0A6A6SUK3_9PLEO</name>
<sequence>MYELWKVSCTYWEITSVISIALFAVLFVTPPPYSGRSLQRYVSRRIRRIDRLVGRQRYVLEESYLSVLVLDSCILARIARIKSGALDRLFVAGIPRPTPNWKTGPREGLIVHVDSMSNRGASVRCGLTDQDRPPHNHAGKCNRV</sequence>
<reference evidence="2" key="1">
    <citation type="journal article" date="2020" name="Stud. Mycol.">
        <title>101 Dothideomycetes genomes: a test case for predicting lifestyles and emergence of pathogens.</title>
        <authorList>
            <person name="Haridas S."/>
            <person name="Albert R."/>
            <person name="Binder M."/>
            <person name="Bloem J."/>
            <person name="Labutti K."/>
            <person name="Salamov A."/>
            <person name="Andreopoulos B."/>
            <person name="Baker S."/>
            <person name="Barry K."/>
            <person name="Bills G."/>
            <person name="Bluhm B."/>
            <person name="Cannon C."/>
            <person name="Castanera R."/>
            <person name="Culley D."/>
            <person name="Daum C."/>
            <person name="Ezra D."/>
            <person name="Gonzalez J."/>
            <person name="Henrissat B."/>
            <person name="Kuo A."/>
            <person name="Liang C."/>
            <person name="Lipzen A."/>
            <person name="Lutzoni F."/>
            <person name="Magnuson J."/>
            <person name="Mondo S."/>
            <person name="Nolan M."/>
            <person name="Ohm R."/>
            <person name="Pangilinan J."/>
            <person name="Park H.-J."/>
            <person name="Ramirez L."/>
            <person name="Alfaro M."/>
            <person name="Sun H."/>
            <person name="Tritt A."/>
            <person name="Yoshinaga Y."/>
            <person name="Zwiers L.-H."/>
            <person name="Turgeon B."/>
            <person name="Goodwin S."/>
            <person name="Spatafora J."/>
            <person name="Crous P."/>
            <person name="Grigoriev I."/>
        </authorList>
    </citation>
    <scope>NUCLEOTIDE SEQUENCE</scope>
    <source>
        <strain evidence="2">CBS 122681</strain>
    </source>
</reference>
<dbReference type="AlphaFoldDB" id="A0A6A6SUK3"/>
<keyword evidence="1" id="KW-1133">Transmembrane helix</keyword>
<keyword evidence="3" id="KW-1185">Reference proteome</keyword>
<protein>
    <submittedName>
        <fullName evidence="2">Uncharacterized protein</fullName>
    </submittedName>
</protein>
<keyword evidence="1" id="KW-0812">Transmembrane</keyword>
<feature type="transmembrane region" description="Helical" evidence="1">
    <location>
        <begin position="12"/>
        <end position="30"/>
    </location>
</feature>
<gene>
    <name evidence="2" type="ORF">K491DRAFT_142457</name>
</gene>